<dbReference type="EMBL" id="JABFAA010000005">
    <property type="protein sequence ID" value="MBA0681622.1"/>
    <property type="molecule type" value="Genomic_DNA"/>
</dbReference>
<feature type="domain" description="RNase H type-1" evidence="1">
    <location>
        <begin position="23"/>
        <end position="70"/>
    </location>
</feature>
<dbReference type="PANTHER" id="PTHR47723:SF19">
    <property type="entry name" value="POLYNUCLEOTIDYL TRANSFERASE, RIBONUCLEASE H-LIKE SUPERFAMILY PROTEIN"/>
    <property type="match status" value="1"/>
</dbReference>
<comment type="caution">
    <text evidence="2">The sequence shown here is derived from an EMBL/GenBank/DDBJ whole genome shotgun (WGS) entry which is preliminary data.</text>
</comment>
<dbReference type="InterPro" id="IPR002156">
    <property type="entry name" value="RNaseH_domain"/>
</dbReference>
<dbReference type="Pfam" id="PF13456">
    <property type="entry name" value="RVT_3"/>
    <property type="match status" value="1"/>
</dbReference>
<dbReference type="GO" id="GO:0003676">
    <property type="term" value="F:nucleic acid binding"/>
    <property type="evidence" value="ECO:0007669"/>
    <property type="project" value="InterPro"/>
</dbReference>
<evidence type="ECO:0000313" key="3">
    <source>
        <dbReference type="Proteomes" id="UP000593577"/>
    </source>
</evidence>
<reference evidence="2 3" key="1">
    <citation type="journal article" date="2019" name="Genome Biol. Evol.">
        <title>Insights into the evolution of the New World diploid cottons (Gossypium, subgenus Houzingenia) based on genome sequencing.</title>
        <authorList>
            <person name="Grover C.E."/>
            <person name="Arick M.A. 2nd"/>
            <person name="Thrash A."/>
            <person name="Conover J.L."/>
            <person name="Sanders W.S."/>
            <person name="Peterson D.G."/>
            <person name="Frelichowski J.E."/>
            <person name="Scheffler J.A."/>
            <person name="Scheffler B.E."/>
            <person name="Wendel J.F."/>
        </authorList>
    </citation>
    <scope>NUCLEOTIDE SEQUENCE [LARGE SCALE GENOMIC DNA]</scope>
    <source>
        <strain evidence="2">185</strain>
        <tissue evidence="2">Leaf</tissue>
    </source>
</reference>
<evidence type="ECO:0000259" key="1">
    <source>
        <dbReference type="Pfam" id="PF13456"/>
    </source>
</evidence>
<dbReference type="GO" id="GO:0004523">
    <property type="term" value="F:RNA-DNA hybrid ribonuclease activity"/>
    <property type="evidence" value="ECO:0007669"/>
    <property type="project" value="InterPro"/>
</dbReference>
<accession>A0A7J8X341</accession>
<protein>
    <recommendedName>
        <fullName evidence="1">RNase H type-1 domain-containing protein</fullName>
    </recommendedName>
</protein>
<dbReference type="InterPro" id="IPR044730">
    <property type="entry name" value="RNase_H-like_dom_plant"/>
</dbReference>
<name>A0A7J8X341_GOSAI</name>
<dbReference type="AlphaFoldDB" id="A0A7J8X341"/>
<dbReference type="CDD" id="cd06222">
    <property type="entry name" value="RNase_H_like"/>
    <property type="match status" value="1"/>
</dbReference>
<proteinExistence type="predicted"/>
<gene>
    <name evidence="2" type="ORF">Goari_023411</name>
</gene>
<dbReference type="PANTHER" id="PTHR47723">
    <property type="entry name" value="OS05G0353850 PROTEIN"/>
    <property type="match status" value="1"/>
</dbReference>
<evidence type="ECO:0000313" key="2">
    <source>
        <dbReference type="EMBL" id="MBA0681622.1"/>
    </source>
</evidence>
<keyword evidence="3" id="KW-1185">Reference proteome</keyword>
<dbReference type="Proteomes" id="UP000593577">
    <property type="component" value="Unassembled WGS sequence"/>
</dbReference>
<dbReference type="InterPro" id="IPR053151">
    <property type="entry name" value="RNase_H-like"/>
</dbReference>
<sequence>MGYQLFKDDYSIWRIGFSQVIGVCSLVEAELWGVYVKFMHAWQMGVRRIVLETDNLEAVSLITKQSSGSWSTAAKMPIMALVSILSQPPNEVLGIIQDNIEGYTVIRVVFI</sequence>
<organism evidence="2 3">
    <name type="scientific">Gossypium aridum</name>
    <name type="common">American cotton</name>
    <name type="synonym">Erioxylum aridum</name>
    <dbReference type="NCBI Taxonomy" id="34290"/>
    <lineage>
        <taxon>Eukaryota</taxon>
        <taxon>Viridiplantae</taxon>
        <taxon>Streptophyta</taxon>
        <taxon>Embryophyta</taxon>
        <taxon>Tracheophyta</taxon>
        <taxon>Spermatophyta</taxon>
        <taxon>Magnoliopsida</taxon>
        <taxon>eudicotyledons</taxon>
        <taxon>Gunneridae</taxon>
        <taxon>Pentapetalae</taxon>
        <taxon>rosids</taxon>
        <taxon>malvids</taxon>
        <taxon>Malvales</taxon>
        <taxon>Malvaceae</taxon>
        <taxon>Malvoideae</taxon>
        <taxon>Gossypium</taxon>
    </lineage>
</organism>